<reference evidence="2 3" key="1">
    <citation type="submission" date="2016-09" db="EMBL/GenBank/DDBJ databases">
        <title>Complete genome sequence of microbes from the polar regions.</title>
        <authorList>
            <person name="Liao L."/>
            <person name="Chen B."/>
        </authorList>
    </citation>
    <scope>NUCLEOTIDE SEQUENCE [LARGE SCALE GENOMIC DNA]</scope>
    <source>
        <strain evidence="2 3">ZS314</strain>
    </source>
</reference>
<dbReference type="PROSITE" id="PS50925">
    <property type="entry name" value="BLUF"/>
    <property type="match status" value="1"/>
</dbReference>
<dbReference type="Pfam" id="PF04940">
    <property type="entry name" value="BLUF"/>
    <property type="match status" value="1"/>
</dbReference>
<dbReference type="InterPro" id="IPR007024">
    <property type="entry name" value="BLUF_domain"/>
</dbReference>
<dbReference type="InterPro" id="IPR036046">
    <property type="entry name" value="Acylphosphatase-like_dom_sf"/>
</dbReference>
<dbReference type="Gene3D" id="3.30.70.100">
    <property type="match status" value="1"/>
</dbReference>
<dbReference type="OrthoDB" id="196105at2"/>
<proteinExistence type="predicted"/>
<dbReference type="SMART" id="SM01034">
    <property type="entry name" value="BLUF"/>
    <property type="match status" value="1"/>
</dbReference>
<accession>A0A7L5AHV6</accession>
<evidence type="ECO:0000313" key="3">
    <source>
        <dbReference type="Proteomes" id="UP000464507"/>
    </source>
</evidence>
<dbReference type="GO" id="GO:0009882">
    <property type="term" value="F:blue light photoreceptor activity"/>
    <property type="evidence" value="ECO:0007669"/>
    <property type="project" value="InterPro"/>
</dbReference>
<name>A0A7L5AHV6_9MICO</name>
<dbReference type="SUPFAM" id="SSF54975">
    <property type="entry name" value="Acylphosphatase/BLUF domain-like"/>
    <property type="match status" value="1"/>
</dbReference>
<gene>
    <name evidence="2" type="ORF">BHD05_08130</name>
</gene>
<feature type="domain" description="BLUF" evidence="1">
    <location>
        <begin position="1"/>
        <end position="92"/>
    </location>
</feature>
<dbReference type="Proteomes" id="UP000464507">
    <property type="component" value="Chromosome"/>
</dbReference>
<evidence type="ECO:0000313" key="2">
    <source>
        <dbReference type="EMBL" id="QHO69612.1"/>
    </source>
</evidence>
<dbReference type="EMBL" id="CP017146">
    <property type="protein sequence ID" value="QHO69612.1"/>
    <property type="molecule type" value="Genomic_DNA"/>
</dbReference>
<sequence>MLSIAYVSSATGPVSDDEIANVLMRSRANNERDGITGALLYHRGRYIQIVEGPDEIVRTRFEAIAADPRHHVVDKMREQFIADRQFPEWTMGFRALSDESVKELDGFEDFFNRSGKARLEHAENEAQQFLEWLGEYWLPRR</sequence>
<dbReference type="RefSeq" id="WP_161885989.1">
    <property type="nucleotide sequence ID" value="NZ_CP017146.1"/>
</dbReference>
<protein>
    <recommendedName>
        <fullName evidence="1">BLUF domain-containing protein</fullName>
    </recommendedName>
</protein>
<keyword evidence="3" id="KW-1185">Reference proteome</keyword>
<dbReference type="GO" id="GO:0071949">
    <property type="term" value="F:FAD binding"/>
    <property type="evidence" value="ECO:0007669"/>
    <property type="project" value="InterPro"/>
</dbReference>
<evidence type="ECO:0000259" key="1">
    <source>
        <dbReference type="PROSITE" id="PS50925"/>
    </source>
</evidence>
<dbReference type="KEGG" id="mant:BHD05_08130"/>
<organism evidence="2 3">
    <name type="scientific">Marisediminicola antarctica</name>
    <dbReference type="NCBI Taxonomy" id="674079"/>
    <lineage>
        <taxon>Bacteria</taxon>
        <taxon>Bacillati</taxon>
        <taxon>Actinomycetota</taxon>
        <taxon>Actinomycetes</taxon>
        <taxon>Micrococcales</taxon>
        <taxon>Microbacteriaceae</taxon>
        <taxon>Marisediminicola</taxon>
    </lineage>
</organism>
<dbReference type="AlphaFoldDB" id="A0A7L5AHV6"/>